<dbReference type="Proteomes" id="UP001322785">
    <property type="component" value="Plasmid pRinCIP108029d"/>
</dbReference>
<organism evidence="2 3">
    <name type="scientific">Rhizobium indigoferae</name>
    <dbReference type="NCBI Taxonomy" id="158891"/>
    <lineage>
        <taxon>Bacteria</taxon>
        <taxon>Pseudomonadati</taxon>
        <taxon>Pseudomonadota</taxon>
        <taxon>Alphaproteobacteria</taxon>
        <taxon>Hyphomicrobiales</taxon>
        <taxon>Rhizobiaceae</taxon>
        <taxon>Rhizobium/Agrobacterium group</taxon>
        <taxon>Rhizobium</taxon>
    </lineage>
</organism>
<dbReference type="EMBL" id="CP140637">
    <property type="protein sequence ID" value="WRW39313.1"/>
    <property type="molecule type" value="Genomic_DNA"/>
</dbReference>
<sequence>MPSNAVGEISQSSDDLSKRTEHQAASLEETAAELDQIPANVSLATYPSQKRGVILNLAKAFVGYMAQTAVVGPAPEVSSAGFRLRL</sequence>
<evidence type="ECO:0000256" key="1">
    <source>
        <dbReference type="SAM" id="MobiDB-lite"/>
    </source>
</evidence>
<evidence type="ECO:0000313" key="2">
    <source>
        <dbReference type="EMBL" id="WRW39313.1"/>
    </source>
</evidence>
<proteinExistence type="predicted"/>
<geneLocation type="plasmid" evidence="2 3">
    <name>pRinCIP108029d</name>
</geneLocation>
<feature type="region of interest" description="Disordered" evidence="1">
    <location>
        <begin position="1"/>
        <end position="26"/>
    </location>
</feature>
<feature type="compositionally biased region" description="Polar residues" evidence="1">
    <location>
        <begin position="1"/>
        <end position="14"/>
    </location>
</feature>
<keyword evidence="2" id="KW-0614">Plasmid</keyword>
<accession>A0ABZ1DSX9</accession>
<protein>
    <submittedName>
        <fullName evidence="2">Uncharacterized protein</fullName>
    </submittedName>
</protein>
<reference evidence="2 3" key="1">
    <citation type="submission" date="2023-12" db="EMBL/GenBank/DDBJ databases">
        <authorList>
            <person name="Menendez E."/>
            <person name="Kaur S."/>
            <person name="Flores-Felix J.D."/>
            <person name="diCenzo G.C."/>
            <person name="Peix A."/>
            <person name="Velazquez E."/>
        </authorList>
    </citation>
    <scope>NUCLEOTIDE SEQUENCE [LARGE SCALE GENOMIC DNA]</scope>
    <source>
        <strain evidence="2 3">CIP 108029</strain>
        <plasmid evidence="2 3">pRinCIP108029d</plasmid>
    </source>
</reference>
<dbReference type="RefSeq" id="WP_193443216.1">
    <property type="nucleotide sequence ID" value="NZ_BSOQ01000003.1"/>
</dbReference>
<evidence type="ECO:0000313" key="3">
    <source>
        <dbReference type="Proteomes" id="UP001322785"/>
    </source>
</evidence>
<keyword evidence="3" id="KW-1185">Reference proteome</keyword>
<gene>
    <name evidence="2" type="ORF">U5G49_006383</name>
</gene>
<name>A0ABZ1DSX9_9HYPH</name>